<comment type="caution">
    <text evidence="5">Lacks conserved residue(s) required for the propagation of feature annotation.</text>
</comment>
<evidence type="ECO:0000256" key="3">
    <source>
        <dbReference type="ARBA" id="ARBA00022691"/>
    </source>
</evidence>
<dbReference type="CDD" id="cd02440">
    <property type="entry name" value="AdoMet_MTases"/>
    <property type="match status" value="1"/>
</dbReference>
<dbReference type="InterPro" id="IPR054728">
    <property type="entry name" value="RsmB-like_ferredoxin"/>
</dbReference>
<feature type="binding site" evidence="5">
    <location>
        <position position="263"/>
    </location>
    <ligand>
        <name>S-adenosyl-L-methionine</name>
        <dbReference type="ChEBI" id="CHEBI:59789"/>
    </ligand>
</feature>
<dbReference type="SUPFAM" id="SSF53335">
    <property type="entry name" value="S-adenosyl-L-methionine-dependent methyltransferases"/>
    <property type="match status" value="1"/>
</dbReference>
<dbReference type="InterPro" id="IPR029063">
    <property type="entry name" value="SAM-dependent_MTases_sf"/>
</dbReference>
<dbReference type="GO" id="GO:0001510">
    <property type="term" value="P:RNA methylation"/>
    <property type="evidence" value="ECO:0007669"/>
    <property type="project" value="InterPro"/>
</dbReference>
<proteinExistence type="inferred from homology"/>
<dbReference type="InterPro" id="IPR023267">
    <property type="entry name" value="RCMT"/>
</dbReference>
<dbReference type="PRINTS" id="PR02008">
    <property type="entry name" value="RCMTFAMILY"/>
</dbReference>
<feature type="binding site" evidence="5">
    <location>
        <position position="306"/>
    </location>
    <ligand>
        <name>S-adenosyl-L-methionine</name>
        <dbReference type="ChEBI" id="CHEBI:59789"/>
    </ligand>
</feature>
<comment type="similarity">
    <text evidence="5">Belongs to the class I-like SAM-binding methyltransferase superfamily. RsmB/NOP family.</text>
</comment>
<evidence type="ECO:0000256" key="2">
    <source>
        <dbReference type="ARBA" id="ARBA00022679"/>
    </source>
</evidence>
<dbReference type="PANTHER" id="PTHR22807">
    <property type="entry name" value="NOP2 YEAST -RELATED NOL1/NOP2/FMU SUN DOMAIN-CONTAINING"/>
    <property type="match status" value="1"/>
</dbReference>
<dbReference type="PROSITE" id="PS51686">
    <property type="entry name" value="SAM_MT_RSMB_NOP"/>
    <property type="match status" value="1"/>
</dbReference>
<keyword evidence="3 5" id="KW-0949">S-adenosyl-L-methionine</keyword>
<dbReference type="EMBL" id="LC066395">
    <property type="protein sequence ID" value="BAT30902.1"/>
    <property type="molecule type" value="Genomic_DNA"/>
</dbReference>
<dbReference type="RefSeq" id="WP_007067627.1">
    <property type="nucleotide sequence ID" value="NZ_BBWO01000012.1"/>
</dbReference>
<keyword evidence="2 5" id="KW-0808">Transferase</keyword>
<dbReference type="GO" id="GO:0003723">
    <property type="term" value="F:RNA binding"/>
    <property type="evidence" value="ECO:0007669"/>
    <property type="project" value="UniProtKB-UniRule"/>
</dbReference>
<evidence type="ECO:0000259" key="6">
    <source>
        <dbReference type="PROSITE" id="PS51686"/>
    </source>
</evidence>
<sequence length="433" mass="46555">MRLGGRLSAAIDILTDIEARHRPVAQSLKDWGISHRFAGSKDRSAIGNLVYDALRRKRSYAYRMGEDTPRGIVTAAALDGLGLDASELLAALEGDRFAPNLPDEDVMDRFLGRDASGAPDAVAADVPDWLAPKLQALFGDAWVREAAALSDRPPLDLRVNTLKAERAKVIEALKPFAAKASELSRTGIRIAPIAGDGRHPNVQVEAGFQKGWFEVQDEGSQLAAALCGAQPGNQVLDLCAGAGGKTLALAAAMENTGQIHSYDGDRQRLAPIYERLKRAGVRNVQVHDPRADLSDLEGAMDIVLVDAPCTGTGTWRRRPDAKWRLSEAALEKRVAEQDAVLDQAARFVKPGGRLVYVTCSVLPNENGDRISAFLERTNGFVVDELGEVWVGLVPGSHKDGIHRVSVGEGTALTMTPATTGTDGFFVCAIRKQP</sequence>
<dbReference type="InterPro" id="IPR049560">
    <property type="entry name" value="MeTrfase_RsmB-F_NOP2_cat"/>
</dbReference>
<dbReference type="PANTHER" id="PTHR22807:SF53">
    <property type="entry name" value="RIBOSOMAL RNA SMALL SUBUNIT METHYLTRANSFERASE B-RELATED"/>
    <property type="match status" value="1"/>
</dbReference>
<feature type="domain" description="SAM-dependent MTase RsmB/NOP-type" evidence="6">
    <location>
        <begin position="145"/>
        <end position="432"/>
    </location>
</feature>
<keyword evidence="4 5" id="KW-0694">RNA-binding</keyword>
<dbReference type="OrthoDB" id="9810297at2"/>
<reference evidence="7" key="1">
    <citation type="journal article" date="2015" name="Proc. Natl. Acad. Sci. U.S.A.">
        <title>Bacterial clade with the ribosomal RNA operon on a small plasmid rather than the chromosome.</title>
        <authorList>
            <person name="Anda M."/>
            <person name="Ohtsubo Y."/>
            <person name="Okubo T."/>
            <person name="Sugawara M."/>
            <person name="Nagata Y."/>
            <person name="Tsuda M."/>
            <person name="Minamisawa K."/>
            <person name="Mitsui H."/>
        </authorList>
    </citation>
    <scope>NUCLEOTIDE SEQUENCE</scope>
    <source>
        <strain evidence="7">DSM 15513</strain>
    </source>
</reference>
<organism evidence="7">
    <name type="scientific">Fulvimarina pelagi</name>
    <dbReference type="NCBI Taxonomy" id="217511"/>
    <lineage>
        <taxon>Bacteria</taxon>
        <taxon>Pseudomonadati</taxon>
        <taxon>Pseudomonadota</taxon>
        <taxon>Alphaproteobacteria</taxon>
        <taxon>Hyphomicrobiales</taxon>
        <taxon>Aurantimonadaceae</taxon>
        <taxon>Fulvimarina</taxon>
    </lineage>
</organism>
<dbReference type="InterPro" id="IPR001678">
    <property type="entry name" value="MeTrfase_RsmB-F_NOP2_dom"/>
</dbReference>
<dbReference type="Gene3D" id="3.40.50.150">
    <property type="entry name" value="Vaccinia Virus protein VP39"/>
    <property type="match status" value="1"/>
</dbReference>
<protein>
    <submittedName>
        <fullName evidence="7">SUN-family protein</fullName>
    </submittedName>
</protein>
<keyword evidence="1 5" id="KW-0489">Methyltransferase</keyword>
<evidence type="ECO:0000256" key="1">
    <source>
        <dbReference type="ARBA" id="ARBA00022603"/>
    </source>
</evidence>
<evidence type="ECO:0000256" key="4">
    <source>
        <dbReference type="ARBA" id="ARBA00022884"/>
    </source>
</evidence>
<dbReference type="Pfam" id="PF22458">
    <property type="entry name" value="RsmF-B_ferredox"/>
    <property type="match status" value="1"/>
</dbReference>
<dbReference type="GO" id="GO:0008173">
    <property type="term" value="F:RNA methyltransferase activity"/>
    <property type="evidence" value="ECO:0007669"/>
    <property type="project" value="InterPro"/>
</dbReference>
<dbReference type="AlphaFoldDB" id="A0A0P0ZAU4"/>
<name>A0A0P0ZAU4_9HYPH</name>
<dbReference type="Pfam" id="PF01189">
    <property type="entry name" value="Methyltr_RsmB-F"/>
    <property type="match status" value="1"/>
</dbReference>
<evidence type="ECO:0000313" key="7">
    <source>
        <dbReference type="EMBL" id="BAT30902.1"/>
    </source>
</evidence>
<feature type="active site" description="Nucleophile" evidence="5">
    <location>
        <position position="359"/>
    </location>
</feature>
<accession>A0A0P0ZAU4</accession>
<evidence type="ECO:0000256" key="5">
    <source>
        <dbReference type="PROSITE-ProRule" id="PRU01023"/>
    </source>
</evidence>